<organism evidence="1">
    <name type="scientific">Arundo donax</name>
    <name type="common">Giant reed</name>
    <name type="synonym">Donax arundinaceus</name>
    <dbReference type="NCBI Taxonomy" id="35708"/>
    <lineage>
        <taxon>Eukaryota</taxon>
        <taxon>Viridiplantae</taxon>
        <taxon>Streptophyta</taxon>
        <taxon>Embryophyta</taxon>
        <taxon>Tracheophyta</taxon>
        <taxon>Spermatophyta</taxon>
        <taxon>Magnoliopsida</taxon>
        <taxon>Liliopsida</taxon>
        <taxon>Poales</taxon>
        <taxon>Poaceae</taxon>
        <taxon>PACMAD clade</taxon>
        <taxon>Arundinoideae</taxon>
        <taxon>Arundineae</taxon>
        <taxon>Arundo</taxon>
    </lineage>
</organism>
<reference evidence="1" key="1">
    <citation type="submission" date="2014-09" db="EMBL/GenBank/DDBJ databases">
        <authorList>
            <person name="Magalhaes I.L.F."/>
            <person name="Oliveira U."/>
            <person name="Santos F.R."/>
            <person name="Vidigal T.H.D.A."/>
            <person name="Brescovit A.D."/>
            <person name="Santos A.J."/>
        </authorList>
    </citation>
    <scope>NUCLEOTIDE SEQUENCE</scope>
    <source>
        <tissue evidence="1">Shoot tissue taken approximately 20 cm above the soil surface</tissue>
    </source>
</reference>
<name>A0A0A9FK90_ARUDO</name>
<protein>
    <submittedName>
        <fullName evidence="1">Uncharacterized protein</fullName>
    </submittedName>
</protein>
<sequence>MKMFCFLFPLEK</sequence>
<dbReference type="EMBL" id="GBRH01185144">
    <property type="protein sequence ID" value="JAE12752.1"/>
    <property type="molecule type" value="Transcribed_RNA"/>
</dbReference>
<proteinExistence type="predicted"/>
<evidence type="ECO:0000313" key="1">
    <source>
        <dbReference type="EMBL" id="JAE12752.1"/>
    </source>
</evidence>
<reference evidence="1" key="2">
    <citation type="journal article" date="2015" name="Data Brief">
        <title>Shoot transcriptome of the giant reed, Arundo donax.</title>
        <authorList>
            <person name="Barrero R.A."/>
            <person name="Guerrero F.D."/>
            <person name="Moolhuijzen P."/>
            <person name="Goolsby J.A."/>
            <person name="Tidwell J."/>
            <person name="Bellgard S.E."/>
            <person name="Bellgard M.I."/>
        </authorList>
    </citation>
    <scope>NUCLEOTIDE SEQUENCE</scope>
    <source>
        <tissue evidence="1">Shoot tissue taken approximately 20 cm above the soil surface</tissue>
    </source>
</reference>
<accession>A0A0A9FK90</accession>